<dbReference type="EMBL" id="JASOOE010000049">
    <property type="protein sequence ID" value="MDK7188155.1"/>
    <property type="molecule type" value="Genomic_DNA"/>
</dbReference>
<protein>
    <submittedName>
        <fullName evidence="1">Uncharacterized protein</fullName>
    </submittedName>
</protein>
<dbReference type="RefSeq" id="WP_217896960.1">
    <property type="nucleotide sequence ID" value="NZ_JASOOE010000049.1"/>
</dbReference>
<comment type="caution">
    <text evidence="1">The sequence shown here is derived from an EMBL/GenBank/DDBJ whole genome shotgun (WGS) entry which is preliminary data.</text>
</comment>
<sequence length="63" mass="7169">LCFAKSFGQQAARRSKSTAVWQVEGVAPRHPHHCQACFIRSVVKGKWHSLRSPLTKSGNEYRF</sequence>
<feature type="non-terminal residue" evidence="1">
    <location>
        <position position="1"/>
    </location>
</feature>
<reference evidence="1" key="1">
    <citation type="submission" date="2023-05" db="EMBL/GenBank/DDBJ databases">
        <title>Cataloging the Phylogenetic Diversity of Human Bladder Bacteria.</title>
        <authorList>
            <person name="Du J."/>
        </authorList>
    </citation>
    <scope>NUCLEOTIDE SEQUENCE</scope>
    <source>
        <strain evidence="1">UMB1231</strain>
    </source>
</reference>
<gene>
    <name evidence="1" type="ORF">QP433_09390</name>
</gene>
<accession>A0AAJ1Q657</accession>
<organism evidence="1 2">
    <name type="scientific">Facklamia hominis</name>
    <dbReference type="NCBI Taxonomy" id="178214"/>
    <lineage>
        <taxon>Bacteria</taxon>
        <taxon>Bacillati</taxon>
        <taxon>Bacillota</taxon>
        <taxon>Bacilli</taxon>
        <taxon>Lactobacillales</taxon>
        <taxon>Aerococcaceae</taxon>
        <taxon>Facklamia</taxon>
    </lineage>
</organism>
<proteinExistence type="predicted"/>
<dbReference type="Proteomes" id="UP001229251">
    <property type="component" value="Unassembled WGS sequence"/>
</dbReference>
<name>A0AAJ1Q657_9LACT</name>
<dbReference type="AlphaFoldDB" id="A0AAJ1Q657"/>
<evidence type="ECO:0000313" key="1">
    <source>
        <dbReference type="EMBL" id="MDK7188155.1"/>
    </source>
</evidence>
<evidence type="ECO:0000313" key="2">
    <source>
        <dbReference type="Proteomes" id="UP001229251"/>
    </source>
</evidence>